<gene>
    <name evidence="3" type="ORF">IAD42_01100</name>
</gene>
<dbReference type="InterPro" id="IPR000994">
    <property type="entry name" value="Pept_M24"/>
</dbReference>
<dbReference type="Gene3D" id="3.40.350.10">
    <property type="entry name" value="Creatinase/prolidase N-terminal domain"/>
    <property type="match status" value="1"/>
</dbReference>
<name>A0A9D1K8U0_9FIRM</name>
<dbReference type="Proteomes" id="UP000886876">
    <property type="component" value="Unassembled WGS sequence"/>
</dbReference>
<dbReference type="Pfam" id="PF01321">
    <property type="entry name" value="Creatinase_N"/>
    <property type="match status" value="1"/>
</dbReference>
<comment type="caution">
    <text evidence="3">The sequence shown here is derived from an EMBL/GenBank/DDBJ whole genome shotgun (WGS) entry which is preliminary data.</text>
</comment>
<evidence type="ECO:0000259" key="1">
    <source>
        <dbReference type="Pfam" id="PF00557"/>
    </source>
</evidence>
<dbReference type="Pfam" id="PF00557">
    <property type="entry name" value="Peptidase_M24"/>
    <property type="match status" value="1"/>
</dbReference>
<reference evidence="3" key="2">
    <citation type="journal article" date="2021" name="PeerJ">
        <title>Extensive microbial diversity within the chicken gut microbiome revealed by metagenomics and culture.</title>
        <authorList>
            <person name="Gilroy R."/>
            <person name="Ravi A."/>
            <person name="Getino M."/>
            <person name="Pursley I."/>
            <person name="Horton D.L."/>
            <person name="Alikhan N.F."/>
            <person name="Baker D."/>
            <person name="Gharbi K."/>
            <person name="Hall N."/>
            <person name="Watson M."/>
            <person name="Adriaenssens E.M."/>
            <person name="Foster-Nyarko E."/>
            <person name="Jarju S."/>
            <person name="Secka A."/>
            <person name="Antonio M."/>
            <person name="Oren A."/>
            <person name="Chaudhuri R.R."/>
            <person name="La Ragione R."/>
            <person name="Hildebrand F."/>
            <person name="Pallen M.J."/>
        </authorList>
    </citation>
    <scope>NUCLEOTIDE SEQUENCE</scope>
    <source>
        <strain evidence="3">ChiHecec3B27-6122</strain>
    </source>
</reference>
<proteinExistence type="predicted"/>
<reference evidence="3" key="1">
    <citation type="submission" date="2020-10" db="EMBL/GenBank/DDBJ databases">
        <authorList>
            <person name="Gilroy R."/>
        </authorList>
    </citation>
    <scope>NUCLEOTIDE SEQUENCE</scope>
    <source>
        <strain evidence="3">ChiHecec3B27-6122</strain>
    </source>
</reference>
<dbReference type="SUPFAM" id="SSF53092">
    <property type="entry name" value="Creatinase/prolidase N-terminal domain"/>
    <property type="match status" value="1"/>
</dbReference>
<organism evidence="3 4">
    <name type="scientific">Candidatus Scatomorpha pullistercoris</name>
    <dbReference type="NCBI Taxonomy" id="2840929"/>
    <lineage>
        <taxon>Bacteria</taxon>
        <taxon>Bacillati</taxon>
        <taxon>Bacillota</taxon>
        <taxon>Clostridia</taxon>
        <taxon>Eubacteriales</taxon>
        <taxon>Candidatus Scatomorpha</taxon>
    </lineage>
</organism>
<evidence type="ECO:0000313" key="3">
    <source>
        <dbReference type="EMBL" id="HIS96552.1"/>
    </source>
</evidence>
<dbReference type="InterPro" id="IPR029149">
    <property type="entry name" value="Creatin/AminoP/Spt16_N"/>
</dbReference>
<dbReference type="PANTHER" id="PTHR46112">
    <property type="entry name" value="AMINOPEPTIDASE"/>
    <property type="match status" value="1"/>
</dbReference>
<keyword evidence="3" id="KW-0378">Hydrolase</keyword>
<dbReference type="InterPro" id="IPR001714">
    <property type="entry name" value="Pept_M24_MAP"/>
</dbReference>
<protein>
    <submittedName>
        <fullName evidence="3">Aminopeptidase P family protein</fullName>
    </submittedName>
</protein>
<dbReference type="CDD" id="cd01092">
    <property type="entry name" value="APP-like"/>
    <property type="match status" value="1"/>
</dbReference>
<evidence type="ECO:0000259" key="2">
    <source>
        <dbReference type="Pfam" id="PF01321"/>
    </source>
</evidence>
<dbReference type="InterPro" id="IPR050659">
    <property type="entry name" value="Peptidase_M24B"/>
</dbReference>
<dbReference type="EMBL" id="DVJS01000026">
    <property type="protein sequence ID" value="HIS96552.1"/>
    <property type="molecule type" value="Genomic_DNA"/>
</dbReference>
<sequence length="356" mass="38251">MANTLRVKEAVAGSGLDGLLLMDDRDIMYATGFLPMDSAALVTKDAAFLVTDSRYIEAAQSGVAEGVEVVLTTRERPIAAILRELADRLGLEKLGAEEEKLSHAAYQRLEKALGRELLPAQELLVALRSCKTQEELDTLIRAQRIAEKALEEVLPFVKPGAVEREIAAEITYRMRLHGAEGNSFDPIVVTGAKSSMPHGVPGDERIKAGDFVTMDFGCVKDGYCSDMTRTVAVGYATEEMKSVYYTVLEAQKAGIAKARPGVTGAEIHNTAAKVIADAGYGEYFGHGFGHGLGLDIHEQPTASPLNTKPMPEGAVISAEPGIYLPGKFGVRIEDVLYLTGDGCVDITKAPKELLIL</sequence>
<evidence type="ECO:0000313" key="4">
    <source>
        <dbReference type="Proteomes" id="UP000886876"/>
    </source>
</evidence>
<dbReference type="PANTHER" id="PTHR46112:SF3">
    <property type="entry name" value="AMINOPEPTIDASE YPDF"/>
    <property type="match status" value="1"/>
</dbReference>
<dbReference type="InterPro" id="IPR000587">
    <property type="entry name" value="Creatinase_N"/>
</dbReference>
<dbReference type="InterPro" id="IPR036005">
    <property type="entry name" value="Creatinase/aminopeptidase-like"/>
</dbReference>
<accession>A0A9D1K8U0</accession>
<dbReference type="PRINTS" id="PR00599">
    <property type="entry name" value="MAPEPTIDASE"/>
</dbReference>
<keyword evidence="3" id="KW-0645">Protease</keyword>
<dbReference type="Gene3D" id="3.90.230.10">
    <property type="entry name" value="Creatinase/methionine aminopeptidase superfamily"/>
    <property type="match status" value="1"/>
</dbReference>
<feature type="domain" description="Peptidase M24" evidence="1">
    <location>
        <begin position="140"/>
        <end position="339"/>
    </location>
</feature>
<feature type="domain" description="Creatinase N-terminal" evidence="2">
    <location>
        <begin position="6"/>
        <end position="130"/>
    </location>
</feature>
<dbReference type="SUPFAM" id="SSF55920">
    <property type="entry name" value="Creatinase/aminopeptidase"/>
    <property type="match status" value="1"/>
</dbReference>
<dbReference type="AlphaFoldDB" id="A0A9D1K8U0"/>
<keyword evidence="3" id="KW-0031">Aminopeptidase</keyword>
<dbReference type="GO" id="GO:0008235">
    <property type="term" value="F:metalloexopeptidase activity"/>
    <property type="evidence" value="ECO:0007669"/>
    <property type="project" value="UniProtKB-ARBA"/>
</dbReference>
<dbReference type="GO" id="GO:0004177">
    <property type="term" value="F:aminopeptidase activity"/>
    <property type="evidence" value="ECO:0007669"/>
    <property type="project" value="UniProtKB-KW"/>
</dbReference>